<name>A0ABS8ASA0_9BACT</name>
<organism evidence="2 3">
    <name type="scientific">Hymenobacter lucidus</name>
    <dbReference type="NCBI Taxonomy" id="2880930"/>
    <lineage>
        <taxon>Bacteria</taxon>
        <taxon>Pseudomonadati</taxon>
        <taxon>Bacteroidota</taxon>
        <taxon>Cytophagia</taxon>
        <taxon>Cytophagales</taxon>
        <taxon>Hymenobacteraceae</taxon>
        <taxon>Hymenobacter</taxon>
    </lineage>
</organism>
<reference evidence="2" key="1">
    <citation type="submission" date="2021-10" db="EMBL/GenBank/DDBJ databases">
        <authorList>
            <person name="Dean J.D."/>
            <person name="Kim M.K."/>
            <person name="Newey C.N."/>
            <person name="Stoker T.S."/>
            <person name="Thompson D.W."/>
            <person name="Grose J.H."/>
        </authorList>
    </citation>
    <scope>NUCLEOTIDE SEQUENCE</scope>
    <source>
        <strain evidence="2">BT178</strain>
    </source>
</reference>
<dbReference type="EMBL" id="JAJADR010000002">
    <property type="protein sequence ID" value="MCB2408279.1"/>
    <property type="molecule type" value="Genomic_DNA"/>
</dbReference>
<gene>
    <name evidence="2" type="ORF">LGH74_09845</name>
</gene>
<dbReference type="Proteomes" id="UP001165296">
    <property type="component" value="Unassembled WGS sequence"/>
</dbReference>
<evidence type="ECO:0000256" key="1">
    <source>
        <dbReference type="SAM" id="SignalP"/>
    </source>
</evidence>
<comment type="caution">
    <text evidence="2">The sequence shown here is derived from an EMBL/GenBank/DDBJ whole genome shotgun (WGS) entry which is preliminary data.</text>
</comment>
<accession>A0ABS8ASA0</accession>
<feature type="signal peptide" evidence="1">
    <location>
        <begin position="1"/>
        <end position="24"/>
    </location>
</feature>
<feature type="chain" id="PRO_5046387102" description="Outer membrane protein beta-barrel domain-containing protein" evidence="1">
    <location>
        <begin position="25"/>
        <end position="273"/>
    </location>
</feature>
<evidence type="ECO:0008006" key="4">
    <source>
        <dbReference type="Google" id="ProtNLM"/>
    </source>
</evidence>
<protein>
    <recommendedName>
        <fullName evidence="4">Outer membrane protein beta-barrel domain-containing protein</fullName>
    </recommendedName>
</protein>
<keyword evidence="1" id="KW-0732">Signal</keyword>
<evidence type="ECO:0000313" key="2">
    <source>
        <dbReference type="EMBL" id="MCB2408279.1"/>
    </source>
</evidence>
<dbReference type="RefSeq" id="WP_226175179.1">
    <property type="nucleotide sequence ID" value="NZ_JAJADR010000002.1"/>
</dbReference>
<evidence type="ECO:0000313" key="3">
    <source>
        <dbReference type="Proteomes" id="UP001165296"/>
    </source>
</evidence>
<sequence length="273" mass="29646">MKSLLFAAGGLLLLLLGPPSFCQAQTTMPQPDTVRIRHISPVSGDMVEVAIDSVAFIKAVAINEVLFKNFSGQAFFGLGFAAAQYDGLNNLLRASEYPEVSENQLSYGGGGSFRFKRFVLGMEGVVYETKRETADRKTALSSSNVNNYLGYAWFNRAATTCFMPTVGLTYGSADITLTDKTQNTGTTAIGVLTGPAYSRTLHYRSTGLALGAHYEFYPFDAVVLKRCVIGLHLTYTARLGQGRYYADDFKQKVSGPALNPLLFSARGVVGFVF</sequence>
<keyword evidence="3" id="KW-1185">Reference proteome</keyword>
<proteinExistence type="predicted"/>